<gene>
    <name evidence="2" type="ORF">CCUS01_04687</name>
</gene>
<evidence type="ECO:0000256" key="1">
    <source>
        <dbReference type="SAM" id="MobiDB-lite"/>
    </source>
</evidence>
<feature type="region of interest" description="Disordered" evidence="1">
    <location>
        <begin position="86"/>
        <end position="116"/>
    </location>
</feature>
<organism evidence="2 3">
    <name type="scientific">Colletotrichum cuscutae</name>
    <dbReference type="NCBI Taxonomy" id="1209917"/>
    <lineage>
        <taxon>Eukaryota</taxon>
        <taxon>Fungi</taxon>
        <taxon>Dikarya</taxon>
        <taxon>Ascomycota</taxon>
        <taxon>Pezizomycotina</taxon>
        <taxon>Sordariomycetes</taxon>
        <taxon>Hypocreomycetidae</taxon>
        <taxon>Glomerellales</taxon>
        <taxon>Glomerellaceae</taxon>
        <taxon>Colletotrichum</taxon>
        <taxon>Colletotrichum acutatum species complex</taxon>
    </lineage>
</organism>
<comment type="caution">
    <text evidence="2">The sequence shown here is derived from an EMBL/GenBank/DDBJ whole genome shotgun (WGS) entry which is preliminary data.</text>
</comment>
<dbReference type="EMBL" id="MPDP01000113">
    <property type="protein sequence ID" value="KAK1479558.1"/>
    <property type="molecule type" value="Genomic_DNA"/>
</dbReference>
<dbReference type="Proteomes" id="UP001239213">
    <property type="component" value="Unassembled WGS sequence"/>
</dbReference>
<dbReference type="AlphaFoldDB" id="A0AAI9VAY2"/>
<proteinExistence type="predicted"/>
<sequence length="116" mass="13201">MWFFVAPCHTAGYAYRLVFPVEKNNAVRWLSWEIKTSTSEKNEGSHFQCFETVGFRKSGLNALPESSRLDHRISVTDRFENISVKDHAIPSENERQENGIGPVRTRGSLKLDTGSK</sequence>
<accession>A0AAI9VAY2</accession>
<reference evidence="2" key="1">
    <citation type="submission" date="2016-11" db="EMBL/GenBank/DDBJ databases">
        <title>The genome sequence of Colletotrichum cuscutae.</title>
        <authorList>
            <person name="Baroncelli R."/>
        </authorList>
    </citation>
    <scope>NUCLEOTIDE SEQUENCE</scope>
    <source>
        <strain evidence="2">IMI 304802</strain>
    </source>
</reference>
<feature type="compositionally biased region" description="Basic and acidic residues" evidence="1">
    <location>
        <begin position="86"/>
        <end position="97"/>
    </location>
</feature>
<evidence type="ECO:0000313" key="3">
    <source>
        <dbReference type="Proteomes" id="UP001239213"/>
    </source>
</evidence>
<evidence type="ECO:0000313" key="2">
    <source>
        <dbReference type="EMBL" id="KAK1479558.1"/>
    </source>
</evidence>
<keyword evidence="3" id="KW-1185">Reference proteome</keyword>
<protein>
    <submittedName>
        <fullName evidence="2">Uncharacterized protein</fullName>
    </submittedName>
</protein>
<name>A0AAI9VAY2_9PEZI</name>